<evidence type="ECO:0000256" key="5">
    <source>
        <dbReference type="ARBA" id="ARBA00023163"/>
    </source>
</evidence>
<dbReference type="InterPro" id="IPR003593">
    <property type="entry name" value="AAA+_ATPase"/>
</dbReference>
<dbReference type="GO" id="GO:0043565">
    <property type="term" value="F:sequence-specific DNA binding"/>
    <property type="evidence" value="ECO:0007669"/>
    <property type="project" value="InterPro"/>
</dbReference>
<evidence type="ECO:0000259" key="7">
    <source>
        <dbReference type="PROSITE" id="PS50112"/>
    </source>
</evidence>
<dbReference type="Gene3D" id="3.30.450.40">
    <property type="match status" value="1"/>
</dbReference>
<dbReference type="PROSITE" id="PS50112">
    <property type="entry name" value="PAS"/>
    <property type="match status" value="1"/>
</dbReference>
<name>A0A3G1KQX2_FORW1</name>
<feature type="domain" description="Sigma-54 factor interaction" evidence="6">
    <location>
        <begin position="278"/>
        <end position="508"/>
    </location>
</feature>
<dbReference type="InterPro" id="IPR000014">
    <property type="entry name" value="PAS"/>
</dbReference>
<evidence type="ECO:0000259" key="6">
    <source>
        <dbReference type="PROSITE" id="PS50045"/>
    </source>
</evidence>
<dbReference type="Gene3D" id="1.10.8.60">
    <property type="match status" value="1"/>
</dbReference>
<dbReference type="Gene3D" id="1.10.10.60">
    <property type="entry name" value="Homeodomain-like"/>
    <property type="match status" value="1"/>
</dbReference>
<dbReference type="PROSITE" id="PS00688">
    <property type="entry name" value="SIGMA54_INTERACT_3"/>
    <property type="match status" value="1"/>
</dbReference>
<dbReference type="Gene3D" id="3.30.450.20">
    <property type="entry name" value="PAS domain"/>
    <property type="match status" value="1"/>
</dbReference>
<dbReference type="Pfam" id="PF25601">
    <property type="entry name" value="AAA_lid_14"/>
    <property type="match status" value="1"/>
</dbReference>
<keyword evidence="2" id="KW-0067">ATP-binding</keyword>
<evidence type="ECO:0000256" key="1">
    <source>
        <dbReference type="ARBA" id="ARBA00022741"/>
    </source>
</evidence>
<dbReference type="CDD" id="cd00009">
    <property type="entry name" value="AAA"/>
    <property type="match status" value="1"/>
</dbReference>
<keyword evidence="3" id="KW-0805">Transcription regulation</keyword>
<dbReference type="InterPro" id="IPR025944">
    <property type="entry name" value="Sigma_54_int_dom_CS"/>
</dbReference>
<dbReference type="InterPro" id="IPR025943">
    <property type="entry name" value="Sigma_54_int_dom_ATP-bd_2"/>
</dbReference>
<keyword evidence="5" id="KW-0804">Transcription</keyword>
<evidence type="ECO:0000313" key="9">
    <source>
        <dbReference type="Proteomes" id="UP000323521"/>
    </source>
</evidence>
<dbReference type="PANTHER" id="PTHR32071">
    <property type="entry name" value="TRANSCRIPTIONAL REGULATORY PROTEIN"/>
    <property type="match status" value="1"/>
</dbReference>
<dbReference type="InterPro" id="IPR009057">
    <property type="entry name" value="Homeodomain-like_sf"/>
</dbReference>
<evidence type="ECO:0000256" key="2">
    <source>
        <dbReference type="ARBA" id="ARBA00022840"/>
    </source>
</evidence>
<organism evidence="8 9">
    <name type="scientific">Formimonas warabiya</name>
    <dbReference type="NCBI Taxonomy" id="1761012"/>
    <lineage>
        <taxon>Bacteria</taxon>
        <taxon>Bacillati</taxon>
        <taxon>Bacillota</taxon>
        <taxon>Clostridia</taxon>
        <taxon>Eubacteriales</taxon>
        <taxon>Peptococcaceae</taxon>
        <taxon>Candidatus Formimonas</taxon>
    </lineage>
</organism>
<keyword evidence="4" id="KW-0238">DNA-binding</keyword>
<dbReference type="GO" id="GO:0005524">
    <property type="term" value="F:ATP binding"/>
    <property type="evidence" value="ECO:0007669"/>
    <property type="project" value="UniProtKB-KW"/>
</dbReference>
<dbReference type="InterPro" id="IPR035965">
    <property type="entry name" value="PAS-like_dom_sf"/>
</dbReference>
<dbReference type="SUPFAM" id="SSF46689">
    <property type="entry name" value="Homeodomain-like"/>
    <property type="match status" value="1"/>
</dbReference>
<dbReference type="KEGG" id="fwa:DCMF_08730"/>
<dbReference type="InterPro" id="IPR002078">
    <property type="entry name" value="Sigma_54_int"/>
</dbReference>
<dbReference type="Proteomes" id="UP000323521">
    <property type="component" value="Chromosome"/>
</dbReference>
<dbReference type="OrthoDB" id="9803970at2"/>
<dbReference type="RefSeq" id="WP_148134074.1">
    <property type="nucleotide sequence ID" value="NZ_CP017634.1"/>
</dbReference>
<gene>
    <name evidence="8" type="ORF">DCMF_08730</name>
</gene>
<dbReference type="PROSITE" id="PS00676">
    <property type="entry name" value="SIGMA54_INTERACT_2"/>
    <property type="match status" value="1"/>
</dbReference>
<dbReference type="PROSITE" id="PS50045">
    <property type="entry name" value="SIGMA54_INTERACT_4"/>
    <property type="match status" value="1"/>
</dbReference>
<dbReference type="SMART" id="SM00382">
    <property type="entry name" value="AAA"/>
    <property type="match status" value="1"/>
</dbReference>
<dbReference type="GO" id="GO:0006355">
    <property type="term" value="P:regulation of DNA-templated transcription"/>
    <property type="evidence" value="ECO:0007669"/>
    <property type="project" value="InterPro"/>
</dbReference>
<dbReference type="InterPro" id="IPR002197">
    <property type="entry name" value="HTH_Fis"/>
</dbReference>
<dbReference type="Pfam" id="PF02954">
    <property type="entry name" value="HTH_8"/>
    <property type="match status" value="1"/>
</dbReference>
<accession>A0A3G1KQX2</accession>
<protein>
    <recommendedName>
        <fullName evidence="10">PAS domain-containing protein</fullName>
    </recommendedName>
</protein>
<evidence type="ECO:0000256" key="3">
    <source>
        <dbReference type="ARBA" id="ARBA00023015"/>
    </source>
</evidence>
<dbReference type="EMBL" id="CP017634">
    <property type="protein sequence ID" value="ATW24846.1"/>
    <property type="molecule type" value="Genomic_DNA"/>
</dbReference>
<dbReference type="PROSITE" id="PS00675">
    <property type="entry name" value="SIGMA54_INTERACT_1"/>
    <property type="match status" value="1"/>
</dbReference>
<dbReference type="InterPro" id="IPR027417">
    <property type="entry name" value="P-loop_NTPase"/>
</dbReference>
<keyword evidence="1" id="KW-0547">Nucleotide-binding</keyword>
<dbReference type="Pfam" id="PF00158">
    <property type="entry name" value="Sigma54_activat"/>
    <property type="match status" value="1"/>
</dbReference>
<dbReference type="SUPFAM" id="SSF55785">
    <property type="entry name" value="PYP-like sensor domain (PAS domain)"/>
    <property type="match status" value="1"/>
</dbReference>
<dbReference type="SUPFAM" id="SSF52540">
    <property type="entry name" value="P-loop containing nucleoside triphosphate hydrolases"/>
    <property type="match status" value="1"/>
</dbReference>
<evidence type="ECO:0008006" key="10">
    <source>
        <dbReference type="Google" id="ProtNLM"/>
    </source>
</evidence>
<dbReference type="InterPro" id="IPR029016">
    <property type="entry name" value="GAF-like_dom_sf"/>
</dbReference>
<evidence type="ECO:0000256" key="4">
    <source>
        <dbReference type="ARBA" id="ARBA00023125"/>
    </source>
</evidence>
<dbReference type="PANTHER" id="PTHR32071:SF57">
    <property type="entry name" value="C4-DICARBOXYLATE TRANSPORT TRANSCRIPTIONAL REGULATORY PROTEIN DCTD"/>
    <property type="match status" value="1"/>
</dbReference>
<dbReference type="AlphaFoldDB" id="A0A3G1KQX2"/>
<keyword evidence="9" id="KW-1185">Reference proteome</keyword>
<sequence length="584" mass="66072">MVNLLHIQEPVQQIATAISTVLSVDVEVVNTEYIRIAGTGKYAHHIGEKIKLNHLHQKVIAQKKDVFISNPREHESCAPCPHKDLCEECAELCTPILSEDMVVGVFGLVAFHEPQRKILIRQTNELLTFIKQMGALIVSKVNEEEYINQLRVAKEQLTVIMDSVNEGILAVDSRGHITHANDSLAALINHQKKGLMHRPVHEIMPDSPMLHAITKGNSYINKEIYYPELKRQFLTTTRPIISNQKIMGAVATFRPIEEVEQLILDYTEPRIDIRLNTIIGRSPAMEELRKKVLQFATSSSTVLIRGESGTGKELIARALHSASPRKNKSFIAINCSAIPDTLLESELFGYDEGAFTGANRRGKPGKFEMAHGGTIFLDEIGDMPIHLQAKILRTLQEKVIERLGGHTSLNIDVRIIAATNQPLETMISHGEFREDLYYRLNVIPLYVPPLRERQEDILPLIEHFSGKYNKLFKKNIQGFSEQAFAALLDYDWPGNIRELENAVEYAFNIEASNYIREESLPIKLRNSEHKSNTDTFHTLKELEKKHIKTVLEKYPGSTEGKKQAADVLGIGIATLYRKIKEYEL</sequence>
<dbReference type="FunFam" id="3.40.50.300:FF:000006">
    <property type="entry name" value="DNA-binding transcriptional regulator NtrC"/>
    <property type="match status" value="1"/>
</dbReference>
<reference evidence="8 9" key="1">
    <citation type="submission" date="2016-10" db="EMBL/GenBank/DDBJ databases">
        <title>Complete Genome Sequence of Peptococcaceae strain DCMF.</title>
        <authorList>
            <person name="Edwards R.J."/>
            <person name="Holland S.I."/>
            <person name="Deshpande N.P."/>
            <person name="Wong Y.K."/>
            <person name="Ertan H."/>
            <person name="Manefield M."/>
            <person name="Russell T.L."/>
            <person name="Lee M.J."/>
        </authorList>
    </citation>
    <scope>NUCLEOTIDE SEQUENCE [LARGE SCALE GENOMIC DNA]</scope>
    <source>
        <strain evidence="8 9">DCMF</strain>
    </source>
</reference>
<dbReference type="SMART" id="SM00091">
    <property type="entry name" value="PAS"/>
    <property type="match status" value="1"/>
</dbReference>
<feature type="domain" description="PAS" evidence="7">
    <location>
        <begin position="153"/>
        <end position="207"/>
    </location>
</feature>
<dbReference type="InterPro" id="IPR058031">
    <property type="entry name" value="AAA_lid_NorR"/>
</dbReference>
<proteinExistence type="predicted"/>
<evidence type="ECO:0000313" key="8">
    <source>
        <dbReference type="EMBL" id="ATW24846.1"/>
    </source>
</evidence>
<dbReference type="Gene3D" id="3.40.50.300">
    <property type="entry name" value="P-loop containing nucleotide triphosphate hydrolases"/>
    <property type="match status" value="1"/>
</dbReference>
<dbReference type="InterPro" id="IPR025662">
    <property type="entry name" value="Sigma_54_int_dom_ATP-bd_1"/>
</dbReference>